<evidence type="ECO:0000256" key="1">
    <source>
        <dbReference type="SAM" id="MobiDB-lite"/>
    </source>
</evidence>
<name>A0ABQ8V1U4_9AGAR</name>
<gene>
    <name evidence="2" type="ORF">C8R41DRAFT_871246</name>
</gene>
<protein>
    <submittedName>
        <fullName evidence="2">Uncharacterized protein</fullName>
    </submittedName>
</protein>
<organism evidence="2 3">
    <name type="scientific">Lentinula lateritia</name>
    <dbReference type="NCBI Taxonomy" id="40482"/>
    <lineage>
        <taxon>Eukaryota</taxon>
        <taxon>Fungi</taxon>
        <taxon>Dikarya</taxon>
        <taxon>Basidiomycota</taxon>
        <taxon>Agaricomycotina</taxon>
        <taxon>Agaricomycetes</taxon>
        <taxon>Agaricomycetidae</taxon>
        <taxon>Agaricales</taxon>
        <taxon>Marasmiineae</taxon>
        <taxon>Omphalotaceae</taxon>
        <taxon>Lentinula</taxon>
    </lineage>
</organism>
<dbReference type="Proteomes" id="UP001150217">
    <property type="component" value="Unassembled WGS sequence"/>
</dbReference>
<sequence>MYSRAFHAFFTLRYCCSKPTGERPMVRLHPSAIDDPDFLPLPESQKQSVLTATAKQQQQSRDCLTSYSATKLNKKRATEIVNKLKITGKILCALRGKEVAIGIADYVIRISFATEGHCFWIPTAQYREIIAGPLHKRGEKDFESTSQLWLRFWSNNHGPVYSMQPVETGQVLDCFRQEVLALPPAQTLLIPTIWTTMKERQDVFNGFGAQESCDALFLALIHPLMPVTLLSGIPCYRREFVKLSTEQLTLAHNMGLFDKDAVLGDDGVARVPSIPFPPAHVEIKDVPLAPRKGCHFVKVPNYIHRIEKYQNSSTSFLHVYSPFTCRLPSTWPGHNNIWSGIVDFTKSVNDSTLGPYSFKVFVDAAWTQEHIQQAKSASSARHLIGRRPTLRSGHANVKRPKKENIPSGKSRTTQRSQLVHIGILDSTSAVTDDEQLLKTDDENSGGVTGPVRRLRPRKAKEKSLPYL</sequence>
<feature type="compositionally biased region" description="Polar residues" evidence="1">
    <location>
        <begin position="407"/>
        <end position="417"/>
    </location>
</feature>
<comment type="caution">
    <text evidence="2">The sequence shown here is derived from an EMBL/GenBank/DDBJ whole genome shotgun (WGS) entry which is preliminary data.</text>
</comment>
<keyword evidence="3" id="KW-1185">Reference proteome</keyword>
<feature type="region of interest" description="Disordered" evidence="1">
    <location>
        <begin position="376"/>
        <end position="417"/>
    </location>
</feature>
<dbReference type="EMBL" id="JANVFT010000102">
    <property type="protein sequence ID" value="KAJ4468109.1"/>
    <property type="molecule type" value="Genomic_DNA"/>
</dbReference>
<evidence type="ECO:0000313" key="3">
    <source>
        <dbReference type="Proteomes" id="UP001150217"/>
    </source>
</evidence>
<evidence type="ECO:0000313" key="2">
    <source>
        <dbReference type="EMBL" id="KAJ4468109.1"/>
    </source>
</evidence>
<proteinExistence type="predicted"/>
<accession>A0ABQ8V1U4</accession>
<reference evidence="2" key="1">
    <citation type="submission" date="2022-08" db="EMBL/GenBank/DDBJ databases">
        <title>A Global Phylogenomic Analysis of the Shiitake Genus Lentinula.</title>
        <authorList>
            <consortium name="DOE Joint Genome Institute"/>
            <person name="Sierra-Patev S."/>
            <person name="Min B."/>
            <person name="Naranjo-Ortiz M."/>
            <person name="Looney B."/>
            <person name="Konkel Z."/>
            <person name="Slot J.C."/>
            <person name="Sakamoto Y."/>
            <person name="Steenwyk J.L."/>
            <person name="Rokas A."/>
            <person name="Carro J."/>
            <person name="Camarero S."/>
            <person name="Ferreira P."/>
            <person name="Molpeceres G."/>
            <person name="Ruiz-Duenas F.J."/>
            <person name="Serrano A."/>
            <person name="Henrissat B."/>
            <person name="Drula E."/>
            <person name="Hughes K.W."/>
            <person name="Mata J.L."/>
            <person name="Ishikawa N.K."/>
            <person name="Vargas-Isla R."/>
            <person name="Ushijima S."/>
            <person name="Smith C.A."/>
            <person name="Ahrendt S."/>
            <person name="Andreopoulos W."/>
            <person name="He G."/>
            <person name="Labutti K."/>
            <person name="Lipzen A."/>
            <person name="Ng V."/>
            <person name="Riley R."/>
            <person name="Sandor L."/>
            <person name="Barry K."/>
            <person name="Martinez A.T."/>
            <person name="Xiao Y."/>
            <person name="Gibbons J.G."/>
            <person name="Terashima K."/>
            <person name="Grigoriev I.V."/>
            <person name="Hibbett D.S."/>
        </authorList>
    </citation>
    <scope>NUCLEOTIDE SEQUENCE</scope>
    <source>
        <strain evidence="2">RHP3577 ss4</strain>
    </source>
</reference>